<evidence type="ECO:0000256" key="2">
    <source>
        <dbReference type="ARBA" id="ARBA00023125"/>
    </source>
</evidence>
<dbReference type="Pfam" id="PF07729">
    <property type="entry name" value="FCD"/>
    <property type="match status" value="1"/>
</dbReference>
<dbReference type="Gene3D" id="1.10.10.10">
    <property type="entry name" value="Winged helix-like DNA-binding domain superfamily/Winged helix DNA-binding domain"/>
    <property type="match status" value="1"/>
</dbReference>
<dbReference type="GO" id="GO:0003700">
    <property type="term" value="F:DNA-binding transcription factor activity"/>
    <property type="evidence" value="ECO:0007669"/>
    <property type="project" value="InterPro"/>
</dbReference>
<keyword evidence="2" id="KW-0238">DNA-binding</keyword>
<dbReference type="PROSITE" id="PS50949">
    <property type="entry name" value="HTH_GNTR"/>
    <property type="match status" value="1"/>
</dbReference>
<sequence>MKLSNAVFEDLGQAIINGDYPTGSSLPGELDLASAYGVSRTVVREALYQLTASGLVLSRPKVGAQVLPRESWEYGSAAVIRWVANSPARAEFLHHVTEMRRVVEPEAAALAALRADDGQRARVAEAMADMRLAVEREDVDLFKAADENFHLSIAHACGNPLLMEFAAKLRRAVTLSRETSTQAIDDPKIVEQMKKANVYELAQLAIDAHAKVADAILLGNDKGARKAMTALLKEVDHALTLVLGV</sequence>
<dbReference type="CDD" id="cd07377">
    <property type="entry name" value="WHTH_GntR"/>
    <property type="match status" value="1"/>
</dbReference>
<evidence type="ECO:0000313" key="6">
    <source>
        <dbReference type="Proteomes" id="UP000653472"/>
    </source>
</evidence>
<keyword evidence="6" id="KW-1185">Reference proteome</keyword>
<dbReference type="InterPro" id="IPR036388">
    <property type="entry name" value="WH-like_DNA-bd_sf"/>
</dbReference>
<protein>
    <submittedName>
        <fullName evidence="5">FadR family transcriptional regulator</fullName>
    </submittedName>
</protein>
<dbReference type="InterPro" id="IPR008920">
    <property type="entry name" value="TF_FadR/GntR_C"/>
</dbReference>
<evidence type="ECO:0000259" key="4">
    <source>
        <dbReference type="PROSITE" id="PS50949"/>
    </source>
</evidence>
<dbReference type="SUPFAM" id="SSF46785">
    <property type="entry name" value="Winged helix' DNA-binding domain"/>
    <property type="match status" value="1"/>
</dbReference>
<gene>
    <name evidence="5" type="ORF">G7Y82_14490</name>
</gene>
<dbReference type="SMART" id="SM00345">
    <property type="entry name" value="HTH_GNTR"/>
    <property type="match status" value="1"/>
</dbReference>
<dbReference type="Proteomes" id="UP000653472">
    <property type="component" value="Unassembled WGS sequence"/>
</dbReference>
<dbReference type="SMART" id="SM00895">
    <property type="entry name" value="FCD"/>
    <property type="match status" value="1"/>
</dbReference>
<reference evidence="5" key="1">
    <citation type="submission" date="2020-03" db="EMBL/GenBank/DDBJ databases">
        <title>Solimonas marina sp. nov., isolated from deep seawater of the Pacific Ocean.</title>
        <authorList>
            <person name="Liu X."/>
            <person name="Lai Q."/>
            <person name="Sun F."/>
            <person name="Gai Y."/>
            <person name="Li G."/>
            <person name="Shao Z."/>
        </authorList>
    </citation>
    <scope>NUCLEOTIDE SEQUENCE</scope>
    <source>
        <strain evidence="5">C16B3</strain>
    </source>
</reference>
<keyword evidence="1" id="KW-0805">Transcription regulation</keyword>
<dbReference type="InterPro" id="IPR000524">
    <property type="entry name" value="Tscrpt_reg_HTH_GntR"/>
</dbReference>
<organism evidence="5 6">
    <name type="scientific">Solimonas marina</name>
    <dbReference type="NCBI Taxonomy" id="2714601"/>
    <lineage>
        <taxon>Bacteria</taxon>
        <taxon>Pseudomonadati</taxon>
        <taxon>Pseudomonadota</taxon>
        <taxon>Gammaproteobacteria</taxon>
        <taxon>Nevskiales</taxon>
        <taxon>Nevskiaceae</taxon>
        <taxon>Solimonas</taxon>
    </lineage>
</organism>
<dbReference type="AlphaFoldDB" id="A0A970B7C9"/>
<feature type="domain" description="HTH gntR-type" evidence="4">
    <location>
        <begin position="1"/>
        <end position="69"/>
    </location>
</feature>
<dbReference type="GO" id="GO:0003677">
    <property type="term" value="F:DNA binding"/>
    <property type="evidence" value="ECO:0007669"/>
    <property type="project" value="UniProtKB-KW"/>
</dbReference>
<dbReference type="RefSeq" id="WP_168148848.1">
    <property type="nucleotide sequence ID" value="NZ_JAAVXB010000008.1"/>
</dbReference>
<dbReference type="SUPFAM" id="SSF48008">
    <property type="entry name" value="GntR ligand-binding domain-like"/>
    <property type="match status" value="1"/>
</dbReference>
<evidence type="ECO:0000256" key="1">
    <source>
        <dbReference type="ARBA" id="ARBA00023015"/>
    </source>
</evidence>
<dbReference type="PANTHER" id="PTHR43537">
    <property type="entry name" value="TRANSCRIPTIONAL REGULATOR, GNTR FAMILY"/>
    <property type="match status" value="1"/>
</dbReference>
<dbReference type="PANTHER" id="PTHR43537:SF44">
    <property type="entry name" value="GNTR FAMILY REGULATORY PROTEIN"/>
    <property type="match status" value="1"/>
</dbReference>
<keyword evidence="3" id="KW-0804">Transcription</keyword>
<comment type="caution">
    <text evidence="5">The sequence shown here is derived from an EMBL/GenBank/DDBJ whole genome shotgun (WGS) entry which is preliminary data.</text>
</comment>
<evidence type="ECO:0000313" key="5">
    <source>
        <dbReference type="EMBL" id="NKF23525.1"/>
    </source>
</evidence>
<dbReference type="InterPro" id="IPR036390">
    <property type="entry name" value="WH_DNA-bd_sf"/>
</dbReference>
<evidence type="ECO:0000256" key="3">
    <source>
        <dbReference type="ARBA" id="ARBA00023163"/>
    </source>
</evidence>
<dbReference type="Pfam" id="PF00392">
    <property type="entry name" value="GntR"/>
    <property type="match status" value="1"/>
</dbReference>
<name>A0A970B7C9_9GAMM</name>
<dbReference type="Gene3D" id="1.20.120.530">
    <property type="entry name" value="GntR ligand-binding domain-like"/>
    <property type="match status" value="1"/>
</dbReference>
<proteinExistence type="predicted"/>
<accession>A0A970B7C9</accession>
<dbReference type="PRINTS" id="PR00035">
    <property type="entry name" value="HTHGNTR"/>
</dbReference>
<dbReference type="EMBL" id="JAAVXB010000008">
    <property type="protein sequence ID" value="NKF23525.1"/>
    <property type="molecule type" value="Genomic_DNA"/>
</dbReference>
<dbReference type="InterPro" id="IPR011711">
    <property type="entry name" value="GntR_C"/>
</dbReference>